<dbReference type="VEuPathDB" id="FungiDB:LCOR_11969.1"/>
<protein>
    <submittedName>
        <fullName evidence="1">Uncharacterized protein</fullName>
    </submittedName>
</protein>
<comment type="caution">
    <text evidence="1">The sequence shown here is derived from an EMBL/GenBank/DDBJ whole genome shotgun (WGS) entry which is preliminary data.</text>
</comment>
<dbReference type="EMBL" id="CBTN010000151">
    <property type="protein sequence ID" value="CDH61190.1"/>
    <property type="molecule type" value="Genomic_DNA"/>
</dbReference>
<dbReference type="AlphaFoldDB" id="A0A068SGQ7"/>
<organism evidence="1 2">
    <name type="scientific">Lichtheimia corymbifera JMRC:FSU:9682</name>
    <dbReference type="NCBI Taxonomy" id="1263082"/>
    <lineage>
        <taxon>Eukaryota</taxon>
        <taxon>Fungi</taxon>
        <taxon>Fungi incertae sedis</taxon>
        <taxon>Mucoromycota</taxon>
        <taxon>Mucoromycotina</taxon>
        <taxon>Mucoromycetes</taxon>
        <taxon>Mucorales</taxon>
        <taxon>Lichtheimiaceae</taxon>
        <taxon>Lichtheimia</taxon>
    </lineage>
</organism>
<dbReference type="Proteomes" id="UP000027586">
    <property type="component" value="Unassembled WGS sequence"/>
</dbReference>
<keyword evidence="2" id="KW-1185">Reference proteome</keyword>
<name>A0A068SGQ7_9FUNG</name>
<evidence type="ECO:0000313" key="1">
    <source>
        <dbReference type="EMBL" id="CDH61190.1"/>
    </source>
</evidence>
<proteinExistence type="predicted"/>
<accession>A0A068SGQ7</accession>
<reference evidence="1" key="1">
    <citation type="submission" date="2013-08" db="EMBL/GenBank/DDBJ databases">
        <title>Gene expansion shapes genome architecture in the human pathogen Lichtheimia corymbifera: an evolutionary genomics analysis in the ancient terrestrial Mucorales (Mucoromycotina).</title>
        <authorList>
            <person name="Schwartze V.U."/>
            <person name="Winter S."/>
            <person name="Shelest E."/>
            <person name="Marcet-Houben M."/>
            <person name="Horn F."/>
            <person name="Wehner S."/>
            <person name="Hoffmann K."/>
            <person name="Riege K."/>
            <person name="Sammeth M."/>
            <person name="Nowrousian M."/>
            <person name="Valiante V."/>
            <person name="Linde J."/>
            <person name="Jacobsen I.D."/>
            <person name="Marz M."/>
            <person name="Brakhage A.A."/>
            <person name="Gabaldon T."/>
            <person name="Bocker S."/>
            <person name="Voigt K."/>
        </authorList>
    </citation>
    <scope>NUCLEOTIDE SEQUENCE [LARGE SCALE GENOMIC DNA]</scope>
    <source>
        <strain evidence="1">FSU 9682</strain>
    </source>
</reference>
<gene>
    <name evidence="1" type="ORF">LCOR_11969.1</name>
</gene>
<evidence type="ECO:0000313" key="2">
    <source>
        <dbReference type="Proteomes" id="UP000027586"/>
    </source>
</evidence>
<sequence length="121" mass="13592">MLKDSLEETGGEGMCTLLNKHVFADPTLLHSSIRLMVAISQRHKHGFFPTRFWRVKSGTLTGMVVGNCNLSWTKVVCKRLVDLELVPTGRGWGWLSSDLLVGHPCEYFSLGFRKPTAARLF</sequence>